<dbReference type="InterPro" id="IPR005225">
    <property type="entry name" value="Small_GTP-bd"/>
</dbReference>
<dbReference type="SUPFAM" id="SSF52540">
    <property type="entry name" value="P-loop containing nucleoside triphosphate hydrolases"/>
    <property type="match status" value="1"/>
</dbReference>
<sequence length="343" mass="38558">MFYLGYASDEVRKIHLPLYDEIYVKVKNRVGKILLKYKKARGRNPRGIALEILDTGYQVIRDKLLAYRVFGKAVLGDEELRTYVSTVLGDEALKTLRVVTYLPNRLRNLWLTLRREIEYTPEQGEEINQSLRQVSRLLSYVKRKRKILQEALEIKKELSLLPGLPGYPRVVIVGPPNAGKSSLANKMSKTKTKIAEYPFTTKAIEPGVSETIVKGLSVTVLDTPGLLSRPNEDRNIIEKRALAAIKLPNTIVIYVIDPFSTIMSLEEQLDLLGQVINLNPNVVIVINKTDIGKEKAMKAKEEVEKRGYQSILISALSGEGIDTLTSILTTTISTILKEKGIIK</sequence>
<dbReference type="NCBIfam" id="TIGR00231">
    <property type="entry name" value="small_GTP"/>
    <property type="match status" value="1"/>
</dbReference>
<keyword evidence="1" id="KW-0547">Nucleotide-binding</keyword>
<dbReference type="PANTHER" id="PTHR45759">
    <property type="entry name" value="NUCLEOLAR GTP-BINDING PROTEIN 1"/>
    <property type="match status" value="1"/>
</dbReference>
<dbReference type="AlphaFoldDB" id="A0A7C1E7N3"/>
<dbReference type="Pfam" id="PF01926">
    <property type="entry name" value="MMR_HSR1"/>
    <property type="match status" value="1"/>
</dbReference>
<feature type="domain" description="OBG-type G" evidence="2">
    <location>
        <begin position="168"/>
        <end position="333"/>
    </location>
</feature>
<comment type="caution">
    <text evidence="3">The sequence shown here is derived from an EMBL/GenBank/DDBJ whole genome shotgun (WGS) entry which is preliminary data.</text>
</comment>
<name>A0A7C1E7N3_9CREN</name>
<dbReference type="InterPro" id="IPR006073">
    <property type="entry name" value="GTP-bd"/>
</dbReference>
<evidence type="ECO:0000256" key="1">
    <source>
        <dbReference type="ARBA" id="ARBA00022741"/>
    </source>
</evidence>
<dbReference type="PROSITE" id="PS51710">
    <property type="entry name" value="G_OBG"/>
    <property type="match status" value="1"/>
</dbReference>
<organism evidence="3">
    <name type="scientific">Fervidicoccus fontis</name>
    <dbReference type="NCBI Taxonomy" id="683846"/>
    <lineage>
        <taxon>Archaea</taxon>
        <taxon>Thermoproteota</taxon>
        <taxon>Thermoprotei</taxon>
        <taxon>Fervidicoccales</taxon>
        <taxon>Fervidicoccaceae</taxon>
        <taxon>Fervidicoccus</taxon>
    </lineage>
</organism>
<protein>
    <submittedName>
        <fullName evidence="3">GTP-binding protein</fullName>
    </submittedName>
</protein>
<accession>A0A7C1E7N3</accession>
<dbReference type="Gene3D" id="3.40.50.300">
    <property type="entry name" value="P-loop containing nucleotide triphosphate hydrolases"/>
    <property type="match status" value="1"/>
</dbReference>
<evidence type="ECO:0000313" key="3">
    <source>
        <dbReference type="EMBL" id="HDS10076.1"/>
    </source>
</evidence>
<reference evidence="3" key="1">
    <citation type="journal article" date="2020" name="mSystems">
        <title>Genome- and Community-Level Interaction Insights into Carbon Utilization and Element Cycling Functions of Hydrothermarchaeota in Hydrothermal Sediment.</title>
        <authorList>
            <person name="Zhou Z."/>
            <person name="Liu Y."/>
            <person name="Xu W."/>
            <person name="Pan J."/>
            <person name="Luo Z.H."/>
            <person name="Li M."/>
        </authorList>
    </citation>
    <scope>NUCLEOTIDE SEQUENCE [LARGE SCALE GENOMIC DNA]</scope>
    <source>
        <strain evidence="3">SpSt-123</strain>
    </source>
</reference>
<proteinExistence type="predicted"/>
<evidence type="ECO:0000259" key="2">
    <source>
        <dbReference type="PROSITE" id="PS51710"/>
    </source>
</evidence>
<dbReference type="EMBL" id="DSDY01000015">
    <property type="protein sequence ID" value="HDS10076.1"/>
    <property type="molecule type" value="Genomic_DNA"/>
</dbReference>
<dbReference type="InterPro" id="IPR031167">
    <property type="entry name" value="G_OBG"/>
</dbReference>
<gene>
    <name evidence="3" type="ORF">ENO04_00400</name>
</gene>
<dbReference type="GO" id="GO:0005525">
    <property type="term" value="F:GTP binding"/>
    <property type="evidence" value="ECO:0007669"/>
    <property type="project" value="InterPro"/>
</dbReference>
<dbReference type="InterPro" id="IPR027417">
    <property type="entry name" value="P-loop_NTPase"/>
</dbReference>
<dbReference type="PRINTS" id="PR00326">
    <property type="entry name" value="GTP1OBG"/>
</dbReference>